<dbReference type="Proteomes" id="UP000241890">
    <property type="component" value="Unassembled WGS sequence"/>
</dbReference>
<feature type="domain" description="Gcp-like" evidence="8">
    <location>
        <begin position="102"/>
        <end position="432"/>
    </location>
</feature>
<comment type="subcellular location">
    <subcellularLocation>
        <location evidence="7">Mitochondrion</location>
    </subcellularLocation>
</comment>
<dbReference type="HAMAP" id="MF_01445">
    <property type="entry name" value="TsaD"/>
    <property type="match status" value="1"/>
</dbReference>
<dbReference type="InterPro" id="IPR022450">
    <property type="entry name" value="TsaD"/>
</dbReference>
<evidence type="ECO:0000256" key="4">
    <source>
        <dbReference type="ARBA" id="ARBA00022723"/>
    </source>
</evidence>
<comment type="caution">
    <text evidence="9">The sequence shown here is derived from an EMBL/GenBank/DDBJ whole genome shotgun (WGS) entry which is preliminary data.</text>
</comment>
<dbReference type="GO" id="GO:0061711">
    <property type="term" value="F:tRNA N(6)-L-threonylcarbamoyladenine synthase activity"/>
    <property type="evidence" value="ECO:0007669"/>
    <property type="project" value="UniProtKB-EC"/>
</dbReference>
<evidence type="ECO:0000313" key="9">
    <source>
        <dbReference type="EMBL" id="GBG29284.1"/>
    </source>
</evidence>
<dbReference type="AlphaFoldDB" id="A0A2R5GN38"/>
<dbReference type="Pfam" id="PF00814">
    <property type="entry name" value="TsaD"/>
    <property type="match status" value="1"/>
</dbReference>
<evidence type="ECO:0000256" key="1">
    <source>
        <dbReference type="ARBA" id="ARBA00012156"/>
    </source>
</evidence>
<dbReference type="GO" id="GO:0002949">
    <property type="term" value="P:tRNA threonylcarbamoyladenosine modification"/>
    <property type="evidence" value="ECO:0007669"/>
    <property type="project" value="UniProtKB-UniRule"/>
</dbReference>
<comment type="catalytic activity">
    <reaction evidence="6 7">
        <text>L-threonylcarbamoyladenylate + adenosine(37) in tRNA = N(6)-L-threonylcarbamoyladenosine(37) in tRNA + AMP + H(+)</text>
        <dbReference type="Rhea" id="RHEA:37059"/>
        <dbReference type="Rhea" id="RHEA-COMP:10162"/>
        <dbReference type="Rhea" id="RHEA-COMP:10163"/>
        <dbReference type="ChEBI" id="CHEBI:15378"/>
        <dbReference type="ChEBI" id="CHEBI:73682"/>
        <dbReference type="ChEBI" id="CHEBI:74411"/>
        <dbReference type="ChEBI" id="CHEBI:74418"/>
        <dbReference type="ChEBI" id="CHEBI:456215"/>
        <dbReference type="EC" id="2.3.1.234"/>
    </reaction>
</comment>
<dbReference type="GO" id="GO:0005739">
    <property type="term" value="C:mitochondrion"/>
    <property type="evidence" value="ECO:0007669"/>
    <property type="project" value="UniProtKB-SubCell"/>
</dbReference>
<comment type="subunit">
    <text evidence="7">Homodimer.</text>
</comment>
<dbReference type="EMBL" id="BEYU01000055">
    <property type="protein sequence ID" value="GBG29284.1"/>
    <property type="molecule type" value="Genomic_DNA"/>
</dbReference>
<name>A0A2R5GN38_9STRA</name>
<evidence type="ECO:0000259" key="8">
    <source>
        <dbReference type="Pfam" id="PF00814"/>
    </source>
</evidence>
<dbReference type="NCBIfam" id="TIGR03723">
    <property type="entry name" value="T6A_TsaD_YgjD"/>
    <property type="match status" value="1"/>
</dbReference>
<dbReference type="NCBIfam" id="TIGR00329">
    <property type="entry name" value="gcp_kae1"/>
    <property type="match status" value="1"/>
</dbReference>
<sequence>MLLLRGVRGGARAATRRRARPAWGGDGVSVLCRRPLCSSQASDARVDAVTRGDEVEDNGRDGGGIVVVGVETSCDDTGVGVLRVRQRSCRAAKKTGVGIEAEVLANVVSSQFEIHREYGGIVPRLAARAHEANLPLVVEQALEQAKLSWKEVDAIAVTTGPGLSPCLWAGIRAAEDYAAQHAVPVVAVNHLEGHALIPRLFEDSPAAFPFLTLIASGGHTLLVHVNGVRDYTLVAQSLDDAIGECFDKVARVMGCDGSVSGHPGKEVERLAAQGNPEAIPFRVPLTRSHNVRSCDFSFSGLKSAVRRYVGQRNAEPLSAAEMADVAAGFQHAALTHLENSTRRALVFSGCRMEPAHLEKVDVSMRRKYNKDVARMPDEPLSARPPRSLVVSGGVASNAALRQRLERLANCFGIPLHVPPPRLCTDNGVMIAWAGAELVAAGPGRTLADLRSHADTLAALPRWPLNTMSSVHAST</sequence>
<keyword evidence="2 7" id="KW-0808">Transferase</keyword>
<keyword evidence="4 7" id="KW-0479">Metal-binding</keyword>
<dbReference type="InterPro" id="IPR043129">
    <property type="entry name" value="ATPase_NBD"/>
</dbReference>
<dbReference type="PANTHER" id="PTHR11735">
    <property type="entry name" value="TRNA N6-ADENOSINE THREONYLCARBAMOYLTRANSFERASE"/>
    <property type="match status" value="1"/>
</dbReference>
<dbReference type="SUPFAM" id="SSF53067">
    <property type="entry name" value="Actin-like ATPase domain"/>
    <property type="match status" value="1"/>
</dbReference>
<dbReference type="PRINTS" id="PR00789">
    <property type="entry name" value="OSIALOPTASE"/>
</dbReference>
<evidence type="ECO:0000256" key="2">
    <source>
        <dbReference type="ARBA" id="ARBA00022679"/>
    </source>
</evidence>
<dbReference type="InterPro" id="IPR000905">
    <property type="entry name" value="Gcp-like_dom"/>
</dbReference>
<dbReference type="InterPro" id="IPR017861">
    <property type="entry name" value="KAE1/TsaD"/>
</dbReference>
<accession>A0A2R5GN38</accession>
<dbReference type="InParanoid" id="A0A2R5GN38"/>
<keyword evidence="3 7" id="KW-0819">tRNA processing</keyword>
<comment type="function">
    <text evidence="7">Required for the formation of a threonylcarbamoyl group on adenosine at position 37 (t(6)A37) in mitochondrial tRNAs that read codons beginning with adenine. Probably involved in the transfer of the threonylcarbamoyl moiety of threonylcarbamoyl-AMP (TC-AMP) to the N6 group of A37. Involved in mitochondrial genome maintenance.</text>
</comment>
<dbReference type="GO" id="GO:0046872">
    <property type="term" value="F:metal ion binding"/>
    <property type="evidence" value="ECO:0007669"/>
    <property type="project" value="UniProtKB-KW"/>
</dbReference>
<gene>
    <name evidence="9" type="ORF">FCC1311_055062</name>
</gene>
<dbReference type="Gene3D" id="3.30.420.40">
    <property type="match status" value="2"/>
</dbReference>
<keyword evidence="10" id="KW-1185">Reference proteome</keyword>
<dbReference type="PANTHER" id="PTHR11735:SF6">
    <property type="entry name" value="TRNA N6-ADENOSINE THREONYLCARBAMOYLTRANSFERASE, MITOCHONDRIAL"/>
    <property type="match status" value="1"/>
</dbReference>
<evidence type="ECO:0000256" key="5">
    <source>
        <dbReference type="ARBA" id="ARBA00023315"/>
    </source>
</evidence>
<evidence type="ECO:0000256" key="7">
    <source>
        <dbReference type="HAMAP-Rule" id="MF_03179"/>
    </source>
</evidence>
<organism evidence="9 10">
    <name type="scientific">Hondaea fermentalgiana</name>
    <dbReference type="NCBI Taxonomy" id="2315210"/>
    <lineage>
        <taxon>Eukaryota</taxon>
        <taxon>Sar</taxon>
        <taxon>Stramenopiles</taxon>
        <taxon>Bigyra</taxon>
        <taxon>Labyrinthulomycetes</taxon>
        <taxon>Thraustochytrida</taxon>
        <taxon>Thraustochytriidae</taxon>
        <taxon>Hondaea</taxon>
    </lineage>
</organism>
<keyword evidence="7" id="KW-0496">Mitochondrion</keyword>
<comment type="similarity">
    <text evidence="7">Belongs to the KAE1 / TsaD family.</text>
</comment>
<comment type="cofactor">
    <cofactor evidence="7">
        <name>a divalent metal cation</name>
        <dbReference type="ChEBI" id="CHEBI:60240"/>
    </cofactor>
    <text evidence="7">Binds 1 divalent metal cation per subunit.</text>
</comment>
<dbReference type="EC" id="2.3.1.234" evidence="1"/>
<protein>
    <recommendedName>
        <fullName evidence="1">N(6)-L-threonylcarbamoyladenine synthase</fullName>
        <ecNumber evidence="1">2.3.1.234</ecNumber>
    </recommendedName>
</protein>
<evidence type="ECO:0000256" key="6">
    <source>
        <dbReference type="ARBA" id="ARBA00048117"/>
    </source>
</evidence>
<reference evidence="9 10" key="1">
    <citation type="submission" date="2017-12" db="EMBL/GenBank/DDBJ databases">
        <title>Sequencing, de novo assembly and annotation of complete genome of a new Thraustochytrid species, strain FCC1311.</title>
        <authorList>
            <person name="Sedici K."/>
            <person name="Godart F."/>
            <person name="Aiese Cigliano R."/>
            <person name="Sanseverino W."/>
            <person name="Barakat M."/>
            <person name="Ortet P."/>
            <person name="Marechal E."/>
            <person name="Cagnac O."/>
            <person name="Amato A."/>
        </authorList>
    </citation>
    <scope>NUCLEOTIDE SEQUENCE [LARGE SCALE GENOMIC DNA]</scope>
</reference>
<evidence type="ECO:0000256" key="3">
    <source>
        <dbReference type="ARBA" id="ARBA00022694"/>
    </source>
</evidence>
<dbReference type="OrthoDB" id="10259622at2759"/>
<evidence type="ECO:0000313" key="10">
    <source>
        <dbReference type="Proteomes" id="UP000241890"/>
    </source>
</evidence>
<keyword evidence="5 7" id="KW-0012">Acyltransferase</keyword>
<proteinExistence type="inferred from homology"/>
<dbReference type="CDD" id="cd24134">
    <property type="entry name" value="ASKHA_NBD_OSGEPL1_QRI7_euk"/>
    <property type="match status" value="1"/>
</dbReference>